<feature type="region of interest" description="Disordered" evidence="1">
    <location>
        <begin position="155"/>
        <end position="179"/>
    </location>
</feature>
<feature type="region of interest" description="Disordered" evidence="1">
    <location>
        <begin position="192"/>
        <end position="212"/>
    </location>
</feature>
<dbReference type="AlphaFoldDB" id="A0A498QVZ6"/>
<reference evidence="2 3" key="1">
    <citation type="submission" date="2018-09" db="EMBL/GenBank/DDBJ databases">
        <authorList>
            <person name="Tagini F."/>
        </authorList>
    </citation>
    <scope>NUCLEOTIDE SEQUENCE [LARGE SCALE GENOMIC DNA]</scope>
    <source>
        <strain evidence="2 3">MK142</strain>
    </source>
</reference>
<sequence length="212" mass="23478">MTSRTFPEPLCRLAHRVGGLFGDRMLPRPHNAFGLRYARALLVTRGRLVLPRTCCDGWYSGEPAGSTVMPPYRVCDDGFECAWRAGTSRWDRPGGTVGAVSAQSTPCMHTRCHECTLDAPAFQLPRTAAPNAGSDEFVAHVGLSDLAATARLVRSSHRPRTETGLPPRRPDVRAGNRRCRKRVGHWAIRRKRPGTSRPRAIRRRIPGLPRPG</sequence>
<protein>
    <submittedName>
        <fullName evidence="2">Uncharacterized protein</fullName>
    </submittedName>
</protein>
<keyword evidence="3" id="KW-1185">Reference proteome</keyword>
<evidence type="ECO:0000313" key="3">
    <source>
        <dbReference type="Proteomes" id="UP000268285"/>
    </source>
</evidence>
<evidence type="ECO:0000256" key="1">
    <source>
        <dbReference type="SAM" id="MobiDB-lite"/>
    </source>
</evidence>
<dbReference type="Proteomes" id="UP000268285">
    <property type="component" value="Unassembled WGS sequence"/>
</dbReference>
<gene>
    <name evidence="2" type="ORF">LAUMK142_02437</name>
</gene>
<organism evidence="2 3">
    <name type="scientific">Mycobacterium pseudokansasii</name>
    <dbReference type="NCBI Taxonomy" id="2341080"/>
    <lineage>
        <taxon>Bacteria</taxon>
        <taxon>Bacillati</taxon>
        <taxon>Actinomycetota</taxon>
        <taxon>Actinomycetes</taxon>
        <taxon>Mycobacteriales</taxon>
        <taxon>Mycobacteriaceae</taxon>
        <taxon>Mycobacterium</taxon>
    </lineage>
</organism>
<name>A0A498QVZ6_9MYCO</name>
<dbReference type="EMBL" id="UPHU01000001">
    <property type="protein sequence ID" value="VBA50177.1"/>
    <property type="molecule type" value="Genomic_DNA"/>
</dbReference>
<accession>A0A498QVZ6</accession>
<evidence type="ECO:0000313" key="2">
    <source>
        <dbReference type="EMBL" id="VBA50177.1"/>
    </source>
</evidence>
<feature type="compositionally biased region" description="Basic residues" evidence="1">
    <location>
        <begin position="192"/>
        <end position="205"/>
    </location>
</feature>
<proteinExistence type="predicted"/>